<feature type="coiled-coil region" evidence="1">
    <location>
        <begin position="38"/>
        <end position="65"/>
    </location>
</feature>
<dbReference type="EMBL" id="CAJRAF010000002">
    <property type="protein sequence ID" value="CAG5011716.1"/>
    <property type="molecule type" value="Genomic_DNA"/>
</dbReference>
<gene>
    <name evidence="2" type="ORF">DYBT9275_05008</name>
</gene>
<accession>A0A916N6X6</accession>
<keyword evidence="1" id="KW-0175">Coiled coil</keyword>
<name>A0A916N6X6_9BACT</name>
<evidence type="ECO:0000313" key="3">
    <source>
        <dbReference type="Proteomes" id="UP000680038"/>
    </source>
</evidence>
<comment type="caution">
    <text evidence="2">The sequence shown here is derived from an EMBL/GenBank/DDBJ whole genome shotgun (WGS) entry which is preliminary data.</text>
</comment>
<dbReference type="AlphaFoldDB" id="A0A916N6X6"/>
<evidence type="ECO:0000313" key="2">
    <source>
        <dbReference type="EMBL" id="CAG5011716.1"/>
    </source>
</evidence>
<evidence type="ECO:0000256" key="1">
    <source>
        <dbReference type="SAM" id="Coils"/>
    </source>
</evidence>
<dbReference type="Proteomes" id="UP000680038">
    <property type="component" value="Unassembled WGS sequence"/>
</dbReference>
<keyword evidence="3" id="KW-1185">Reference proteome</keyword>
<organism evidence="2 3">
    <name type="scientific">Dyadobacter helix</name>
    <dbReference type="NCBI Taxonomy" id="2822344"/>
    <lineage>
        <taxon>Bacteria</taxon>
        <taxon>Pseudomonadati</taxon>
        <taxon>Bacteroidota</taxon>
        <taxon>Cytophagia</taxon>
        <taxon>Cytophagales</taxon>
        <taxon>Spirosomataceae</taxon>
        <taxon>Dyadobacter</taxon>
    </lineage>
</organism>
<protein>
    <submittedName>
        <fullName evidence="2">Uncharacterized protein</fullName>
    </submittedName>
</protein>
<reference evidence="2" key="1">
    <citation type="submission" date="2021-04" db="EMBL/GenBank/DDBJ databases">
        <authorList>
            <person name="Rodrigo-Torres L."/>
            <person name="Arahal R. D."/>
            <person name="Lucena T."/>
        </authorList>
    </citation>
    <scope>NUCLEOTIDE SEQUENCE</scope>
    <source>
        <strain evidence="2">CECT 9275</strain>
    </source>
</reference>
<dbReference type="RefSeq" id="WP_215241270.1">
    <property type="nucleotide sequence ID" value="NZ_CAJRAF010000002.1"/>
</dbReference>
<sequence length="68" mass="7828">MEIHDELEIEIFHTLEKIRRTEEMIRAHVNAGTEEIIINQYQALKTELSQQLAELLSNAINAKIQIAA</sequence>
<proteinExistence type="predicted"/>